<accession>A0AAU6PB41</accession>
<dbReference type="KEGG" id="mcaa:R3L15_04875"/>
<evidence type="ECO:0000256" key="1">
    <source>
        <dbReference type="SAM" id="SignalP"/>
    </source>
</evidence>
<dbReference type="RefSeq" id="WP_338733575.1">
    <property type="nucleotide sequence ID" value="NZ_CP136924.1"/>
</dbReference>
<reference evidence="3 4" key="1">
    <citation type="submission" date="2023-10" db="EMBL/GenBank/DDBJ databases">
        <title>Culture-based analysis of two novel bacteria associated with mangrove crab gills.</title>
        <authorList>
            <person name="Yang X."/>
            <person name="Garuglieri E."/>
            <person name="Van Goethem M.W."/>
            <person name="Fusi M."/>
            <person name="Marasco R."/>
            <person name="Daffonchio D.G."/>
        </authorList>
    </citation>
    <scope>NUCLEOTIDE SEQUENCE</scope>
    <source>
        <strain evidence="3">UG2-1</strain>
        <strain evidence="2">UG2-2</strain>
        <strain evidence="4">UG2_2</strain>
    </source>
</reference>
<evidence type="ECO:0000313" key="3">
    <source>
        <dbReference type="EMBL" id="WXA14210.1"/>
    </source>
</evidence>
<gene>
    <name evidence="3" type="ORF">R3L15_04875</name>
    <name evidence="2" type="ORF">R3L16_02525</name>
</gene>
<dbReference type="Proteomes" id="UP001368318">
    <property type="component" value="Chromosome"/>
</dbReference>
<feature type="chain" id="PRO_5044713042" evidence="1">
    <location>
        <begin position="20"/>
        <end position="186"/>
    </location>
</feature>
<dbReference type="EMBL" id="CP136925">
    <property type="protein sequence ID" value="WXA14210.1"/>
    <property type="molecule type" value="Genomic_DNA"/>
</dbReference>
<sequence length="186" mass="21583">MKKLFLVLVPLLFCGVSFSQTPEEMKAWQENMTPSKYHKWLASMNGEWDAVVKMWMAPSQPPNISKATTINEMIMNGLYLRSTHTGKMMEQPFMGESIMGYDNAKKEFISTWIDNFGSSIMLLKGYLKEDNTLILEGNMLDPASEQEMHVKEVLTILSEDSHKFDMYMIVDEQEIKTMEIQYTRKK</sequence>
<evidence type="ECO:0000313" key="4">
    <source>
        <dbReference type="Proteomes" id="UP001368318"/>
    </source>
</evidence>
<name>A0AAU6PB41_9FLAO</name>
<feature type="signal peptide" evidence="1">
    <location>
        <begin position="1"/>
        <end position="19"/>
    </location>
</feature>
<dbReference type="Pfam" id="PF07617">
    <property type="entry name" value="DUF1579"/>
    <property type="match status" value="1"/>
</dbReference>
<proteinExistence type="predicted"/>
<keyword evidence="1" id="KW-0732">Signal</keyword>
<dbReference type="EMBL" id="CP136924">
    <property type="protein sequence ID" value="WXA03368.1"/>
    <property type="molecule type" value="Genomic_DNA"/>
</dbReference>
<dbReference type="AlphaFoldDB" id="A0AAU6PB41"/>
<evidence type="ECO:0000313" key="2">
    <source>
        <dbReference type="EMBL" id="WXA03368.1"/>
    </source>
</evidence>
<keyword evidence="4" id="KW-1185">Reference proteome</keyword>
<organism evidence="3">
    <name type="scientific">Mangrovimonas cancribranchiae</name>
    <dbReference type="NCBI Taxonomy" id="3080055"/>
    <lineage>
        <taxon>Bacteria</taxon>
        <taxon>Pseudomonadati</taxon>
        <taxon>Bacteroidota</taxon>
        <taxon>Flavobacteriia</taxon>
        <taxon>Flavobacteriales</taxon>
        <taxon>Flavobacteriaceae</taxon>
        <taxon>Mangrovimonas</taxon>
    </lineage>
</organism>
<protein>
    <submittedName>
        <fullName evidence="3">DUF1579 domain-containing protein</fullName>
    </submittedName>
</protein>
<dbReference type="InterPro" id="IPR011473">
    <property type="entry name" value="DUF1579"/>
</dbReference>